<evidence type="ECO:0000259" key="2">
    <source>
        <dbReference type="Pfam" id="PF03795"/>
    </source>
</evidence>
<keyword evidence="4" id="KW-1185">Reference proteome</keyword>
<dbReference type="Gene3D" id="3.30.70.1060">
    <property type="entry name" value="Dimeric alpha+beta barrel"/>
    <property type="match status" value="1"/>
</dbReference>
<name>A0A844AWU8_9BURK</name>
<gene>
    <name evidence="3" type="ORF">GHT07_17115</name>
</gene>
<evidence type="ECO:0000256" key="1">
    <source>
        <dbReference type="ARBA" id="ARBA00007689"/>
    </source>
</evidence>
<dbReference type="InterPro" id="IPR005545">
    <property type="entry name" value="YCII"/>
</dbReference>
<comment type="caution">
    <text evidence="3">The sequence shown here is derived from an EMBL/GenBank/DDBJ whole genome shotgun (WGS) entry which is preliminary data.</text>
</comment>
<dbReference type="Pfam" id="PF03795">
    <property type="entry name" value="YCII"/>
    <property type="match status" value="1"/>
</dbReference>
<dbReference type="AlphaFoldDB" id="A0A844AWU8"/>
<organism evidence="3 4">
    <name type="scientific">Caenimonas koreensis DSM 17982</name>
    <dbReference type="NCBI Taxonomy" id="1121255"/>
    <lineage>
        <taxon>Bacteria</taxon>
        <taxon>Pseudomonadati</taxon>
        <taxon>Pseudomonadota</taxon>
        <taxon>Betaproteobacteria</taxon>
        <taxon>Burkholderiales</taxon>
        <taxon>Comamonadaceae</taxon>
        <taxon>Caenimonas</taxon>
    </lineage>
</organism>
<feature type="domain" description="YCII-related" evidence="2">
    <location>
        <begin position="83"/>
        <end position="156"/>
    </location>
</feature>
<dbReference type="OrthoDB" id="8481699at2"/>
<reference evidence="3 4" key="1">
    <citation type="submission" date="2019-11" db="EMBL/GenBank/DDBJ databases">
        <title>Caenimonas koreensis gen. nov., sp. nov., isolated from activated sludge.</title>
        <authorList>
            <person name="Seung H.R."/>
        </authorList>
    </citation>
    <scope>NUCLEOTIDE SEQUENCE [LARGE SCALE GENOMIC DNA]</scope>
    <source>
        <strain evidence="3 4">EMB320</strain>
    </source>
</reference>
<comment type="similarity">
    <text evidence="1">Belongs to the YciI family.</text>
</comment>
<dbReference type="SUPFAM" id="SSF54909">
    <property type="entry name" value="Dimeric alpha+beta barrel"/>
    <property type="match status" value="1"/>
</dbReference>
<evidence type="ECO:0000313" key="4">
    <source>
        <dbReference type="Proteomes" id="UP000487350"/>
    </source>
</evidence>
<evidence type="ECO:0000313" key="3">
    <source>
        <dbReference type="EMBL" id="MRD49000.1"/>
    </source>
</evidence>
<dbReference type="Proteomes" id="UP000487350">
    <property type="component" value="Unassembled WGS sequence"/>
</dbReference>
<sequence length="183" mass="19707">MDQLIPSRWPGAGRAVIFGFQRLHQERSMPFAALKGTAACLLVALTGATAIAQTTPPPAYDPALAASLGADERGMRSYVFVVLKTGPNKMPAGPERDEMFKGHFANMTRLATQGKLAAAGPFDGKEGWRGMFIYAVKTIEEAKQLTATDPVIINGEMVAEYHALYASAALMQVTDTHLRISKP</sequence>
<proteinExistence type="inferred from homology"/>
<dbReference type="EMBL" id="WJBU01000018">
    <property type="protein sequence ID" value="MRD49000.1"/>
    <property type="molecule type" value="Genomic_DNA"/>
</dbReference>
<dbReference type="InterPro" id="IPR011008">
    <property type="entry name" value="Dimeric_a/b-barrel"/>
</dbReference>
<accession>A0A844AWU8</accession>
<protein>
    <recommendedName>
        <fullName evidence="2">YCII-related domain-containing protein</fullName>
    </recommendedName>
</protein>